<name>A0A410MFI0_9BACI</name>
<dbReference type="OrthoDB" id="1957331at2"/>
<dbReference type="Proteomes" id="UP000287756">
    <property type="component" value="Chromosome"/>
</dbReference>
<dbReference type="KEGG" id="hli:HLI_15440"/>
<organism evidence="1 2">
    <name type="scientific">Halobacillus litoralis</name>
    <dbReference type="NCBI Taxonomy" id="45668"/>
    <lineage>
        <taxon>Bacteria</taxon>
        <taxon>Bacillati</taxon>
        <taxon>Bacillota</taxon>
        <taxon>Bacilli</taxon>
        <taxon>Bacillales</taxon>
        <taxon>Bacillaceae</taxon>
        <taxon>Halobacillus</taxon>
    </lineage>
</organism>
<sequence length="263" mass="28054">MKKLVTGVLIVGGVVTLVALSETTSFGDGFNGKDAVPVESKEVQVSVEAKELLRQSAEAMAGLTSFHLEGEVVEESNDDVKKTTVLSADLVLDENPGLHTKSTTTSSGGEAAVIEMFVSEESMNIKTGDQWVSVPMPEGQSSNILKGFKGVQIDELVGENIQWKVQDEGDHYLITSNEAAPNLNDVTPGVVNELMGESGNEGETTDGNVEILIDKETFYLSSLTTTYDTDEESHTAKLTISDVNQVEKLTKPEGLGDGGSNLK</sequence>
<reference evidence="1 2" key="1">
    <citation type="submission" date="2018-01" db="EMBL/GenBank/DDBJ databases">
        <title>The whole genome sequencing and assembly of Halobacillus litoralis ERB031 strain.</title>
        <authorList>
            <person name="Lee S.-J."/>
            <person name="Park M.-K."/>
            <person name="Kim J.-Y."/>
            <person name="Lee Y.-J."/>
            <person name="Yi H."/>
            <person name="Bahn Y.-S."/>
            <person name="Kim J.F."/>
            <person name="Lee D.-W."/>
        </authorList>
    </citation>
    <scope>NUCLEOTIDE SEQUENCE [LARGE SCALE GENOMIC DNA]</scope>
    <source>
        <strain evidence="1 2">ERB 031</strain>
    </source>
</reference>
<proteinExistence type="predicted"/>
<dbReference type="AlphaFoldDB" id="A0A410MFI0"/>
<dbReference type="Pfam" id="PF20316">
    <property type="entry name" value="DUF6612"/>
    <property type="match status" value="1"/>
</dbReference>
<evidence type="ECO:0000313" key="1">
    <source>
        <dbReference type="EMBL" id="QAS53492.1"/>
    </source>
</evidence>
<evidence type="ECO:0000313" key="2">
    <source>
        <dbReference type="Proteomes" id="UP000287756"/>
    </source>
</evidence>
<protein>
    <submittedName>
        <fullName evidence="1">Uncharacterized protein</fullName>
    </submittedName>
</protein>
<accession>A0A410MFI0</accession>
<dbReference type="EMBL" id="CP026118">
    <property type="protein sequence ID" value="QAS53492.1"/>
    <property type="molecule type" value="Genomic_DNA"/>
</dbReference>
<dbReference type="RefSeq" id="WP_128525766.1">
    <property type="nucleotide sequence ID" value="NZ_CP026118.1"/>
</dbReference>
<dbReference type="Gene3D" id="2.50.20.20">
    <property type="match status" value="1"/>
</dbReference>
<dbReference type="InterPro" id="IPR046720">
    <property type="entry name" value="DUF6612"/>
</dbReference>
<gene>
    <name evidence="1" type="ORF">HLI_15440</name>
</gene>